<evidence type="ECO:0000256" key="1">
    <source>
        <dbReference type="SAM" id="MobiDB-lite"/>
    </source>
</evidence>
<dbReference type="PANTHER" id="PTHR31111">
    <property type="entry name" value="BNAA05G37150D PROTEIN-RELATED"/>
    <property type="match status" value="1"/>
</dbReference>
<dbReference type="EMBL" id="PGOL01001765">
    <property type="protein sequence ID" value="PKI54788.1"/>
    <property type="molecule type" value="Genomic_DNA"/>
</dbReference>
<sequence>MVASIAATTPPIRVGDHHRDGRRPRFVGGRARGNKEFPTQQLPSVVYRLSSVDRNIDLLATDCVDIAKTTFEPWLLPGCVSSSVGGLICLDYQDRAEVCNPTTKEHIILPKLPREPHLHIQRTSLCFDPIKNQQEVLRSLNYSNVDGGVVEHHIFIPGASRWRKIKDNDRRERFGEEVCVDGVLYSSSQGHNGPKLVEYFDRGIADVYCPHTLGSRNTLDSFYLAFMEVGFGDWTWTSIIQTRTRDTYEKIAKEWYSNLTTLPRLQ</sequence>
<evidence type="ECO:0000259" key="2">
    <source>
        <dbReference type="Pfam" id="PF08268"/>
    </source>
</evidence>
<evidence type="ECO:0000313" key="3">
    <source>
        <dbReference type="EMBL" id="PKI54788.1"/>
    </source>
</evidence>
<proteinExistence type="predicted"/>
<accession>A0A2I0JEX9</accession>
<protein>
    <recommendedName>
        <fullName evidence="2">F-box associated beta-propeller type 3 domain-containing protein</fullName>
    </recommendedName>
</protein>
<dbReference type="InterPro" id="IPR013187">
    <property type="entry name" value="F-box-assoc_dom_typ3"/>
</dbReference>
<feature type="region of interest" description="Disordered" evidence="1">
    <location>
        <begin position="1"/>
        <end position="34"/>
    </location>
</feature>
<dbReference type="NCBIfam" id="TIGR01640">
    <property type="entry name" value="F_box_assoc_1"/>
    <property type="match status" value="1"/>
</dbReference>
<gene>
    <name evidence="3" type="ORF">CRG98_024802</name>
</gene>
<feature type="domain" description="F-box associated beta-propeller type 3" evidence="2">
    <location>
        <begin position="78"/>
        <end position="190"/>
    </location>
</feature>
<reference evidence="3 4" key="1">
    <citation type="submission" date="2017-11" db="EMBL/GenBank/DDBJ databases">
        <title>De-novo sequencing of pomegranate (Punica granatum L.) genome.</title>
        <authorList>
            <person name="Akparov Z."/>
            <person name="Amiraslanov A."/>
            <person name="Hajiyeva S."/>
            <person name="Abbasov M."/>
            <person name="Kaur K."/>
            <person name="Hamwieh A."/>
            <person name="Solovyev V."/>
            <person name="Salamov A."/>
            <person name="Braich B."/>
            <person name="Kosarev P."/>
            <person name="Mahmoud A."/>
            <person name="Hajiyev E."/>
            <person name="Babayeva S."/>
            <person name="Izzatullayeva V."/>
            <person name="Mammadov A."/>
            <person name="Mammadov A."/>
            <person name="Sharifova S."/>
            <person name="Ojaghi J."/>
            <person name="Eynullazada K."/>
            <person name="Bayramov B."/>
            <person name="Abdulazimova A."/>
            <person name="Shahmuradov I."/>
        </authorList>
    </citation>
    <scope>NUCLEOTIDE SEQUENCE [LARGE SCALE GENOMIC DNA]</scope>
    <source>
        <strain evidence="4">cv. AG2017</strain>
        <tissue evidence="3">Leaf</tissue>
    </source>
</reference>
<keyword evidence="4" id="KW-1185">Reference proteome</keyword>
<comment type="caution">
    <text evidence="3">The sequence shown here is derived from an EMBL/GenBank/DDBJ whole genome shotgun (WGS) entry which is preliminary data.</text>
</comment>
<dbReference type="Pfam" id="PF08268">
    <property type="entry name" value="FBA_3"/>
    <property type="match status" value="1"/>
</dbReference>
<dbReference type="STRING" id="22663.A0A2I0JEX9"/>
<dbReference type="InterPro" id="IPR017451">
    <property type="entry name" value="F-box-assoc_interact_dom"/>
</dbReference>
<dbReference type="AlphaFoldDB" id="A0A2I0JEX9"/>
<evidence type="ECO:0000313" key="4">
    <source>
        <dbReference type="Proteomes" id="UP000233551"/>
    </source>
</evidence>
<dbReference type="Proteomes" id="UP000233551">
    <property type="component" value="Unassembled WGS sequence"/>
</dbReference>
<organism evidence="3 4">
    <name type="scientific">Punica granatum</name>
    <name type="common">Pomegranate</name>
    <dbReference type="NCBI Taxonomy" id="22663"/>
    <lineage>
        <taxon>Eukaryota</taxon>
        <taxon>Viridiplantae</taxon>
        <taxon>Streptophyta</taxon>
        <taxon>Embryophyta</taxon>
        <taxon>Tracheophyta</taxon>
        <taxon>Spermatophyta</taxon>
        <taxon>Magnoliopsida</taxon>
        <taxon>eudicotyledons</taxon>
        <taxon>Gunneridae</taxon>
        <taxon>Pentapetalae</taxon>
        <taxon>rosids</taxon>
        <taxon>malvids</taxon>
        <taxon>Myrtales</taxon>
        <taxon>Lythraceae</taxon>
        <taxon>Punica</taxon>
    </lineage>
</organism>
<name>A0A2I0JEX9_PUNGR</name>
<dbReference type="PANTHER" id="PTHR31111:SF138">
    <property type="entry name" value="F-BOX ASSOCIATED DOMAIN-CONTAINING PROTEIN"/>
    <property type="match status" value="1"/>
</dbReference>